<accession>A0A8H4QPE0</accession>
<sequence length="745" mass="84274">MDPPYMSFLPIEIWHECFSLLDQDDQISLNGTCKLFHAIAFPLVFRKLSLTCDMSSRPQETNAQYFIRMERLGKKIGDVFPSFLADPIAPRLVREIFIVYRPNRRRISLAIQGAIDKVDSLFIDLFKNFDKLVNLRLVRCEFKGFPNGRIIDFLASLPSLEEVKFSNTIFDGLLQPKVLFWRGRRFFIEDFFDAPDRQDTDPMPLDILAAYKLEEISLKSLTYAPEILTSLTALGNCQRLRRLTFTMASLDLPLLYKFLATCPNLEFLDWRIGDDDLENTVSMTSVPPSSIPELKHFTGPITAVAAVTRGRPVSELCIRPSGTPFFFDLDNLEGVLNNISRGITVAVRHLSLVSLNMTVSAFDFITQTFPDIVLFEMFWKGENLFPGENPHDSIDYRPRRCPWNNEEVRSHILHFAIMGKIELPRNLEHLRLKFHGGGEIICTTRGKRTAEDLIRNGFAYTTAMGASLLSAFSEKYPRFRKLTIETRVRNIQKKDEWWEKNPSTGRWCGSSPPVTCCASRHPIQAAVSVIRRLGPCSLPIVTTMQLKAAQRTMPFLQVPTPTKINIAMQDIHDWPPKTMICTAPGCDAPVAVVVCRGFLNPDYAGYYYERCNSPGTSTHFVDWRLDIPKYKGSLDDLKKTIFDYPPPLTMYHALQIPCTPKIMPLSLPSVPDANEEIVKDRESRRSPSPSIPTIPDTTPGVDAPEALQFTEYTSLGATVITFRVPLTPSTPTPQCTARDAGQQAA</sequence>
<dbReference type="InterPro" id="IPR036047">
    <property type="entry name" value="F-box-like_dom_sf"/>
</dbReference>
<feature type="compositionally biased region" description="Basic and acidic residues" evidence="1">
    <location>
        <begin position="676"/>
        <end position="685"/>
    </location>
</feature>
<dbReference type="InterPro" id="IPR032675">
    <property type="entry name" value="LRR_dom_sf"/>
</dbReference>
<dbReference type="Gene3D" id="3.80.10.10">
    <property type="entry name" value="Ribonuclease Inhibitor"/>
    <property type="match status" value="1"/>
</dbReference>
<name>A0A8H4QPE0_9AGAR</name>
<organism evidence="2 3">
    <name type="scientific">Agrocybe pediades</name>
    <dbReference type="NCBI Taxonomy" id="84607"/>
    <lineage>
        <taxon>Eukaryota</taxon>
        <taxon>Fungi</taxon>
        <taxon>Dikarya</taxon>
        <taxon>Basidiomycota</taxon>
        <taxon>Agaricomycotina</taxon>
        <taxon>Agaricomycetes</taxon>
        <taxon>Agaricomycetidae</taxon>
        <taxon>Agaricales</taxon>
        <taxon>Agaricineae</taxon>
        <taxon>Strophariaceae</taxon>
        <taxon>Agrocybe</taxon>
    </lineage>
</organism>
<proteinExistence type="predicted"/>
<evidence type="ECO:0000313" key="2">
    <source>
        <dbReference type="EMBL" id="KAF4614451.1"/>
    </source>
</evidence>
<reference evidence="2 3" key="1">
    <citation type="submission" date="2019-12" db="EMBL/GenBank/DDBJ databases">
        <authorList>
            <person name="Floudas D."/>
            <person name="Bentzer J."/>
            <person name="Ahren D."/>
            <person name="Johansson T."/>
            <person name="Persson P."/>
            <person name="Tunlid A."/>
        </authorList>
    </citation>
    <scope>NUCLEOTIDE SEQUENCE [LARGE SCALE GENOMIC DNA]</scope>
    <source>
        <strain evidence="2 3">CBS 102.39</strain>
    </source>
</reference>
<gene>
    <name evidence="2" type="ORF">D9613_002537</name>
</gene>
<feature type="compositionally biased region" description="Low complexity" evidence="1">
    <location>
        <begin position="686"/>
        <end position="699"/>
    </location>
</feature>
<evidence type="ECO:0000313" key="3">
    <source>
        <dbReference type="Proteomes" id="UP000521872"/>
    </source>
</evidence>
<feature type="region of interest" description="Disordered" evidence="1">
    <location>
        <begin position="676"/>
        <end position="702"/>
    </location>
</feature>
<protein>
    <recommendedName>
        <fullName evidence="4">F-box domain-containing protein</fullName>
    </recommendedName>
</protein>
<dbReference type="SUPFAM" id="SSF81383">
    <property type="entry name" value="F-box domain"/>
    <property type="match status" value="1"/>
</dbReference>
<dbReference type="EMBL" id="JAACJL010000044">
    <property type="protein sequence ID" value="KAF4614451.1"/>
    <property type="molecule type" value="Genomic_DNA"/>
</dbReference>
<dbReference type="AlphaFoldDB" id="A0A8H4QPE0"/>
<evidence type="ECO:0008006" key="4">
    <source>
        <dbReference type="Google" id="ProtNLM"/>
    </source>
</evidence>
<evidence type="ECO:0000256" key="1">
    <source>
        <dbReference type="SAM" id="MobiDB-lite"/>
    </source>
</evidence>
<feature type="region of interest" description="Disordered" evidence="1">
    <location>
        <begin position="726"/>
        <end position="745"/>
    </location>
</feature>
<dbReference type="Proteomes" id="UP000521872">
    <property type="component" value="Unassembled WGS sequence"/>
</dbReference>
<keyword evidence="3" id="KW-1185">Reference proteome</keyword>
<dbReference type="SUPFAM" id="SSF52047">
    <property type="entry name" value="RNI-like"/>
    <property type="match status" value="1"/>
</dbReference>
<comment type="caution">
    <text evidence="2">The sequence shown here is derived from an EMBL/GenBank/DDBJ whole genome shotgun (WGS) entry which is preliminary data.</text>
</comment>